<protein>
    <recommendedName>
        <fullName evidence="1">Glucosamine inositolphosphorylceramide transferase 1 N-terminal domain-containing protein</fullName>
    </recommendedName>
</protein>
<dbReference type="EMBL" id="QQOH01000002">
    <property type="protein sequence ID" value="RDE22979.1"/>
    <property type="molecule type" value="Genomic_DNA"/>
</dbReference>
<comment type="caution">
    <text evidence="2">The sequence shown here is derived from an EMBL/GenBank/DDBJ whole genome shotgun (WGS) entry which is preliminary data.</text>
</comment>
<accession>A0A369WPI7</accession>
<name>A0A369WPI7_9GAMM</name>
<dbReference type="Pfam" id="PF24793">
    <property type="entry name" value="GINT1_N"/>
    <property type="match status" value="1"/>
</dbReference>
<sequence length="328" mass="36932">MKDRMVRDLDLEFRPKGKYQVDLDSLAGYQSVVTIADPFPLALKGNVYVLAEVEGYRQSGCYFKTLGAFELSLDKKALVYLDELWSNDSAEYSFPFLFVDNDRILLIPDVNLGGDSSAKLFRIYETSKGHFPFGWSLLHEGKLEDAPLPSDKVLVREDGTWHLFVSDGSHGGQLLLYTSTDLISWEPHAANPLLSRSLLTRLANRILPYRWYRTRPWRLGGGALEVDGRLVLPVQHQYHNKLYGEALSLIELSGLKQGRGRVSQSPQAFMTPDSKVAWRSWGTHHIAMINAENFSWVATDGFDGEKWHIALDDGESLVAKGIQARVSS</sequence>
<evidence type="ECO:0000259" key="1">
    <source>
        <dbReference type="Pfam" id="PF24793"/>
    </source>
</evidence>
<feature type="domain" description="Glucosamine inositolphosphorylceramide transferase 1 N-terminal" evidence="1">
    <location>
        <begin position="89"/>
        <end position="221"/>
    </location>
</feature>
<dbReference type="RefSeq" id="WP_207802599.1">
    <property type="nucleotide sequence ID" value="NZ_QQOH01000002.1"/>
</dbReference>
<organism evidence="2 3">
    <name type="scientific">Motiliproteus coralliicola</name>
    <dbReference type="NCBI Taxonomy" id="2283196"/>
    <lineage>
        <taxon>Bacteria</taxon>
        <taxon>Pseudomonadati</taxon>
        <taxon>Pseudomonadota</taxon>
        <taxon>Gammaproteobacteria</taxon>
        <taxon>Oceanospirillales</taxon>
        <taxon>Oceanospirillaceae</taxon>
        <taxon>Motiliproteus</taxon>
    </lineage>
</organism>
<dbReference type="InterPro" id="IPR023296">
    <property type="entry name" value="Glyco_hydro_beta-prop_sf"/>
</dbReference>
<keyword evidence="3" id="KW-1185">Reference proteome</keyword>
<gene>
    <name evidence="2" type="ORF">DV711_10560</name>
</gene>
<evidence type="ECO:0000313" key="2">
    <source>
        <dbReference type="EMBL" id="RDE22979.1"/>
    </source>
</evidence>
<proteinExistence type="predicted"/>
<dbReference type="SUPFAM" id="SSF75005">
    <property type="entry name" value="Arabinanase/levansucrase/invertase"/>
    <property type="match status" value="1"/>
</dbReference>
<reference evidence="2 3" key="1">
    <citation type="submission" date="2018-07" db="EMBL/GenBank/DDBJ databases">
        <title>Motiliproteus coralliicola sp. nov., a bacterium isolated from Coral.</title>
        <authorList>
            <person name="Wang G."/>
        </authorList>
    </citation>
    <scope>NUCLEOTIDE SEQUENCE [LARGE SCALE GENOMIC DNA]</scope>
    <source>
        <strain evidence="2 3">C34</strain>
    </source>
</reference>
<dbReference type="Proteomes" id="UP000253769">
    <property type="component" value="Unassembled WGS sequence"/>
</dbReference>
<dbReference type="InterPro" id="IPR056442">
    <property type="entry name" value="GINT1_N"/>
</dbReference>
<evidence type="ECO:0000313" key="3">
    <source>
        <dbReference type="Proteomes" id="UP000253769"/>
    </source>
</evidence>
<dbReference type="AlphaFoldDB" id="A0A369WPI7"/>